<organism evidence="1 2">
    <name type="scientific">Sphingobacterium puteale</name>
    <dbReference type="NCBI Taxonomy" id="2420510"/>
    <lineage>
        <taxon>Bacteria</taxon>
        <taxon>Pseudomonadati</taxon>
        <taxon>Bacteroidota</taxon>
        <taxon>Sphingobacteriia</taxon>
        <taxon>Sphingobacteriales</taxon>
        <taxon>Sphingobacteriaceae</taxon>
        <taxon>Sphingobacterium</taxon>
    </lineage>
</organism>
<evidence type="ECO:0000313" key="1">
    <source>
        <dbReference type="EMBL" id="RKO68821.1"/>
    </source>
</evidence>
<dbReference type="EMBL" id="RBWS01000025">
    <property type="protein sequence ID" value="RKO68821.1"/>
    <property type="molecule type" value="Genomic_DNA"/>
</dbReference>
<dbReference type="Pfam" id="PF07617">
    <property type="entry name" value="DUF1579"/>
    <property type="match status" value="1"/>
</dbReference>
<dbReference type="OrthoDB" id="277821at2"/>
<comment type="caution">
    <text evidence="1">The sequence shown here is derived from an EMBL/GenBank/DDBJ whole genome shotgun (WGS) entry which is preliminary data.</text>
</comment>
<protein>
    <submittedName>
        <fullName evidence="1">DUF1579 domain-containing protein</fullName>
    </submittedName>
</protein>
<proteinExistence type="predicted"/>
<dbReference type="AlphaFoldDB" id="A0A420VR41"/>
<dbReference type="Proteomes" id="UP000282423">
    <property type="component" value="Unassembled WGS sequence"/>
</dbReference>
<name>A0A420VR41_9SPHI</name>
<keyword evidence="2" id="KW-1185">Reference proteome</keyword>
<dbReference type="InterPro" id="IPR011473">
    <property type="entry name" value="DUF1579"/>
</dbReference>
<evidence type="ECO:0000313" key="2">
    <source>
        <dbReference type="Proteomes" id="UP000282423"/>
    </source>
</evidence>
<gene>
    <name evidence="1" type="ORF">D7322_24730</name>
</gene>
<sequence length="164" mass="18679">MFGGIMEITMKLIDINNKYIGLWKGNHRLILSWLPDPNFDSISNLAIKAVANNKFLMFTYDWYHESVVQEGMLLMGNNNKQSEVTASWIDSWGMGGRIMNCYGKMNEQGDISITGSYEVVDSPNWGWRIEIPAPNNRTLQIKMYNVSPDGEEFLAVDANYSPVE</sequence>
<reference evidence="1 2" key="1">
    <citation type="submission" date="2018-10" db="EMBL/GenBank/DDBJ databases">
        <title>Sphingobacterium sp. M05W1-28.</title>
        <authorList>
            <person name="Cai H."/>
        </authorList>
    </citation>
    <scope>NUCLEOTIDE SEQUENCE [LARGE SCALE GENOMIC DNA]</scope>
    <source>
        <strain evidence="1 2">M05W1-28</strain>
    </source>
</reference>
<accession>A0A420VR41</accession>